<dbReference type="RefSeq" id="WP_090532207.1">
    <property type="nucleotide sequence ID" value="NZ_FNRQ01000002.1"/>
</dbReference>
<dbReference type="OrthoDB" id="9796486at2"/>
<name>A0A1H4CW76_9BURK</name>
<protein>
    <submittedName>
        <fullName evidence="1">Uncharacterized protein</fullName>
    </submittedName>
</protein>
<reference evidence="2" key="1">
    <citation type="submission" date="2016-10" db="EMBL/GenBank/DDBJ databases">
        <authorList>
            <person name="Varghese N."/>
            <person name="Submissions S."/>
        </authorList>
    </citation>
    <scope>NUCLEOTIDE SEQUENCE [LARGE SCALE GENOMIC DNA]</scope>
    <source>
        <strain evidence="2">LMG 24000</strain>
    </source>
</reference>
<organism evidence="1 2">
    <name type="scientific">Paraburkholderia sartisoli</name>
    <dbReference type="NCBI Taxonomy" id="83784"/>
    <lineage>
        <taxon>Bacteria</taxon>
        <taxon>Pseudomonadati</taxon>
        <taxon>Pseudomonadota</taxon>
        <taxon>Betaproteobacteria</taxon>
        <taxon>Burkholderiales</taxon>
        <taxon>Burkholderiaceae</taxon>
        <taxon>Paraburkholderia</taxon>
    </lineage>
</organism>
<dbReference type="STRING" id="83784.SAMN05192564_102524"/>
<dbReference type="AlphaFoldDB" id="A0A1H4CW76"/>
<dbReference type="Proteomes" id="UP000198638">
    <property type="component" value="Unassembled WGS sequence"/>
</dbReference>
<evidence type="ECO:0000313" key="1">
    <source>
        <dbReference type="EMBL" id="SEA64618.1"/>
    </source>
</evidence>
<gene>
    <name evidence="1" type="ORF">SAMN05192564_102524</name>
</gene>
<keyword evidence="2" id="KW-1185">Reference proteome</keyword>
<accession>A0A1H4CW76</accession>
<dbReference type="EMBL" id="FNRQ01000002">
    <property type="protein sequence ID" value="SEA64618.1"/>
    <property type="molecule type" value="Genomic_DNA"/>
</dbReference>
<proteinExistence type="predicted"/>
<evidence type="ECO:0000313" key="2">
    <source>
        <dbReference type="Proteomes" id="UP000198638"/>
    </source>
</evidence>
<sequence length="86" mass="9347">MTSEARLIGREVIASGTMAFHFAAGQAIDLILPDSVAAEAQSARHTFSIVSAPFEDRIAVATRMRDMLHRAGTSDDDIRSEAFFGY</sequence>